<feature type="region of interest" description="Disordered" evidence="1">
    <location>
        <begin position="290"/>
        <end position="320"/>
    </location>
</feature>
<dbReference type="EMBL" id="ML213513">
    <property type="protein sequence ID" value="TFK50376.1"/>
    <property type="molecule type" value="Genomic_DNA"/>
</dbReference>
<keyword evidence="3" id="KW-1185">Reference proteome</keyword>
<evidence type="ECO:0000313" key="3">
    <source>
        <dbReference type="Proteomes" id="UP000305948"/>
    </source>
</evidence>
<dbReference type="AlphaFoldDB" id="A0A5C3N1T9"/>
<evidence type="ECO:0008006" key="4">
    <source>
        <dbReference type="Google" id="ProtNLM"/>
    </source>
</evidence>
<name>A0A5C3N1T9_9AGAM</name>
<evidence type="ECO:0000256" key="1">
    <source>
        <dbReference type="SAM" id="MobiDB-lite"/>
    </source>
</evidence>
<proteinExistence type="predicted"/>
<dbReference type="Proteomes" id="UP000305948">
    <property type="component" value="Unassembled WGS sequence"/>
</dbReference>
<reference evidence="2 3" key="1">
    <citation type="journal article" date="2019" name="Nat. Ecol. Evol.">
        <title>Megaphylogeny resolves global patterns of mushroom evolution.</title>
        <authorList>
            <person name="Varga T."/>
            <person name="Krizsan K."/>
            <person name="Foldi C."/>
            <person name="Dima B."/>
            <person name="Sanchez-Garcia M."/>
            <person name="Sanchez-Ramirez S."/>
            <person name="Szollosi G.J."/>
            <person name="Szarkandi J.G."/>
            <person name="Papp V."/>
            <person name="Albert L."/>
            <person name="Andreopoulos W."/>
            <person name="Angelini C."/>
            <person name="Antonin V."/>
            <person name="Barry K.W."/>
            <person name="Bougher N.L."/>
            <person name="Buchanan P."/>
            <person name="Buyck B."/>
            <person name="Bense V."/>
            <person name="Catcheside P."/>
            <person name="Chovatia M."/>
            <person name="Cooper J."/>
            <person name="Damon W."/>
            <person name="Desjardin D."/>
            <person name="Finy P."/>
            <person name="Geml J."/>
            <person name="Haridas S."/>
            <person name="Hughes K."/>
            <person name="Justo A."/>
            <person name="Karasinski D."/>
            <person name="Kautmanova I."/>
            <person name="Kiss B."/>
            <person name="Kocsube S."/>
            <person name="Kotiranta H."/>
            <person name="LaButti K.M."/>
            <person name="Lechner B.E."/>
            <person name="Liimatainen K."/>
            <person name="Lipzen A."/>
            <person name="Lukacs Z."/>
            <person name="Mihaltcheva S."/>
            <person name="Morgado L.N."/>
            <person name="Niskanen T."/>
            <person name="Noordeloos M.E."/>
            <person name="Ohm R.A."/>
            <person name="Ortiz-Santana B."/>
            <person name="Ovrebo C."/>
            <person name="Racz N."/>
            <person name="Riley R."/>
            <person name="Savchenko A."/>
            <person name="Shiryaev A."/>
            <person name="Soop K."/>
            <person name="Spirin V."/>
            <person name="Szebenyi C."/>
            <person name="Tomsovsky M."/>
            <person name="Tulloss R.E."/>
            <person name="Uehling J."/>
            <person name="Grigoriev I.V."/>
            <person name="Vagvolgyi C."/>
            <person name="Papp T."/>
            <person name="Martin F.M."/>
            <person name="Miettinen O."/>
            <person name="Hibbett D.S."/>
            <person name="Nagy L.G."/>
        </authorList>
    </citation>
    <scope>NUCLEOTIDE SEQUENCE [LARGE SCALE GENOMIC DNA]</scope>
    <source>
        <strain evidence="2 3">OMC1185</strain>
    </source>
</reference>
<evidence type="ECO:0000313" key="2">
    <source>
        <dbReference type="EMBL" id="TFK50376.1"/>
    </source>
</evidence>
<gene>
    <name evidence="2" type="ORF">OE88DRAFT_246363</name>
</gene>
<protein>
    <recommendedName>
        <fullName evidence="4">F-box domain-containing protein</fullName>
    </recommendedName>
</protein>
<feature type="compositionally biased region" description="Basic residues" evidence="1">
    <location>
        <begin position="306"/>
        <end position="320"/>
    </location>
</feature>
<accession>A0A5C3N1T9</accession>
<organism evidence="2 3">
    <name type="scientific">Heliocybe sulcata</name>
    <dbReference type="NCBI Taxonomy" id="5364"/>
    <lineage>
        <taxon>Eukaryota</taxon>
        <taxon>Fungi</taxon>
        <taxon>Dikarya</taxon>
        <taxon>Basidiomycota</taxon>
        <taxon>Agaricomycotina</taxon>
        <taxon>Agaricomycetes</taxon>
        <taxon>Gloeophyllales</taxon>
        <taxon>Gloeophyllaceae</taxon>
        <taxon>Heliocybe</taxon>
    </lineage>
</organism>
<sequence length="320" mass="35927">MHRPTRSPRAARQNTISTIPEELLERILALCIESPEQVSSPRVPGAVYRTAPLLVCRRFLRIATPLFYHTLALRSPRQAQRLYYTLASNPLLATFTRKLVIQSSDVHDVSEHIVRLCRDVEELDLLLVDGGAGDVSDGDAARVLRFSRALGTLGRIRSVTLRKPASTYLTHERTRLLLEGLADAVKDWRNLELLTFAFRLSSTPSTDLLIGALAKSPRLHTVRAVMPTVLNSCFVTLSTNPTLRNIELITDETPSGVIFGTGNGLFLKEARKHERLWACVRRGTYRLCARGRTRTPRPPPLGSRSSPRKAWARSRRRRAP</sequence>
<dbReference type="OrthoDB" id="2786563at2759"/>